<organism evidence="3 4">
    <name type="scientific">Chlamydomonas schloesseri</name>
    <dbReference type="NCBI Taxonomy" id="2026947"/>
    <lineage>
        <taxon>Eukaryota</taxon>
        <taxon>Viridiplantae</taxon>
        <taxon>Chlorophyta</taxon>
        <taxon>core chlorophytes</taxon>
        <taxon>Chlorophyceae</taxon>
        <taxon>CS clade</taxon>
        <taxon>Chlamydomonadales</taxon>
        <taxon>Chlamydomonadaceae</taxon>
        <taxon>Chlamydomonas</taxon>
    </lineage>
</organism>
<evidence type="ECO:0000313" key="4">
    <source>
        <dbReference type="Proteomes" id="UP000613740"/>
    </source>
</evidence>
<accession>A0A835WHU6</accession>
<dbReference type="InterPro" id="IPR037238">
    <property type="entry name" value="YbiA-like_sf"/>
</dbReference>
<feature type="compositionally biased region" description="Acidic residues" evidence="1">
    <location>
        <begin position="260"/>
        <end position="274"/>
    </location>
</feature>
<sequence length="274" mass="29390">MATSDVDYVFFWGDSPEEYEPGCKLHMLSQWFASRFSDPEQPGITFTSAEQFMMAGKARLFGDSATHARILDTDDPAAMKALGRQVAGFTPAVWDAAAFDLVVRGNFLKFAADPELRAVLLGTGTAQLVESSPEDRIWGIGLDEAAARSTPQSEWPGRNLLGKALMAARAQLKAQEQEKEQDEESVEAGKAVGAAQEEAAIDGAEDLQGQGPDGGASPGKKRPGDEAAAGQAGKRAAAEQGKPREKRQRVECHEVLDLPEGVEEAEERTEEADA</sequence>
<dbReference type="OrthoDB" id="206452at2759"/>
<feature type="domain" description="NADAR" evidence="2">
    <location>
        <begin position="23"/>
        <end position="173"/>
    </location>
</feature>
<dbReference type="InterPro" id="IPR012816">
    <property type="entry name" value="NADAR"/>
</dbReference>
<evidence type="ECO:0000256" key="1">
    <source>
        <dbReference type="SAM" id="MobiDB-lite"/>
    </source>
</evidence>
<dbReference type="Gene3D" id="1.10.357.40">
    <property type="entry name" value="YbiA-like"/>
    <property type="match status" value="1"/>
</dbReference>
<evidence type="ECO:0000259" key="2">
    <source>
        <dbReference type="Pfam" id="PF08719"/>
    </source>
</evidence>
<dbReference type="Proteomes" id="UP000613740">
    <property type="component" value="Unassembled WGS sequence"/>
</dbReference>
<dbReference type="SUPFAM" id="SSF143990">
    <property type="entry name" value="YbiA-like"/>
    <property type="match status" value="1"/>
</dbReference>
<feature type="compositionally biased region" description="Low complexity" evidence="1">
    <location>
        <begin position="226"/>
        <end position="240"/>
    </location>
</feature>
<comment type="caution">
    <text evidence="3">The sequence shown here is derived from an EMBL/GenBank/DDBJ whole genome shotgun (WGS) entry which is preliminary data.</text>
</comment>
<proteinExistence type="predicted"/>
<reference evidence="3" key="1">
    <citation type="journal article" date="2020" name="bioRxiv">
        <title>Comparative genomics of Chlamydomonas.</title>
        <authorList>
            <person name="Craig R.J."/>
            <person name="Hasan A.R."/>
            <person name="Ness R.W."/>
            <person name="Keightley P.D."/>
        </authorList>
    </citation>
    <scope>NUCLEOTIDE SEQUENCE</scope>
    <source>
        <strain evidence="3">CCAP 11/173</strain>
    </source>
</reference>
<evidence type="ECO:0000313" key="3">
    <source>
        <dbReference type="EMBL" id="KAG2447869.1"/>
    </source>
</evidence>
<dbReference type="CDD" id="cd15457">
    <property type="entry name" value="NADAR"/>
    <property type="match status" value="1"/>
</dbReference>
<feature type="region of interest" description="Disordered" evidence="1">
    <location>
        <begin position="171"/>
        <end position="274"/>
    </location>
</feature>
<dbReference type="EMBL" id="JAEHOD010000020">
    <property type="protein sequence ID" value="KAG2447869.1"/>
    <property type="molecule type" value="Genomic_DNA"/>
</dbReference>
<gene>
    <name evidence="3" type="ORF">HYH02_007325</name>
</gene>
<name>A0A835WHU6_9CHLO</name>
<protein>
    <recommendedName>
        <fullName evidence="2">NADAR domain-containing protein</fullName>
    </recommendedName>
</protein>
<dbReference type="AlphaFoldDB" id="A0A835WHU6"/>
<dbReference type="Pfam" id="PF08719">
    <property type="entry name" value="NADAR"/>
    <property type="match status" value="1"/>
</dbReference>
<dbReference type="NCBIfam" id="TIGR02464">
    <property type="entry name" value="ribofla_fusion"/>
    <property type="match status" value="1"/>
</dbReference>
<keyword evidence="4" id="KW-1185">Reference proteome</keyword>